<dbReference type="PROSITE" id="PS51257">
    <property type="entry name" value="PROKAR_LIPOPROTEIN"/>
    <property type="match status" value="1"/>
</dbReference>
<keyword evidence="1" id="KW-0732">Signal</keyword>
<comment type="caution">
    <text evidence="2">The sequence shown here is derived from an EMBL/GenBank/DDBJ whole genome shotgun (WGS) entry which is preliminary data.</text>
</comment>
<gene>
    <name evidence="2" type="ORF">GRI68_10325</name>
</gene>
<accession>A0A6I4U7Z4</accession>
<feature type="chain" id="PRO_5026252926" evidence="1">
    <location>
        <begin position="23"/>
        <end position="80"/>
    </location>
</feature>
<dbReference type="RefSeq" id="WP_160617159.1">
    <property type="nucleotide sequence ID" value="NZ_WTYR01000001.1"/>
</dbReference>
<evidence type="ECO:0000313" key="2">
    <source>
        <dbReference type="EMBL" id="MXP10572.1"/>
    </source>
</evidence>
<name>A0A6I4U7Z4_9SPHN</name>
<sequence>MKSSIALAVMAAVVAAVPSGMAGCGEFDGSFCVDAGAARHGLVITQGGTIEFDTTPEGLRLTVNDSRSGAQTILDLPSSK</sequence>
<evidence type="ECO:0000313" key="3">
    <source>
        <dbReference type="Proteomes" id="UP000429229"/>
    </source>
</evidence>
<organism evidence="2 3">
    <name type="scientific">Alteriqipengyuania halimionae</name>
    <dbReference type="NCBI Taxonomy" id="1926630"/>
    <lineage>
        <taxon>Bacteria</taxon>
        <taxon>Pseudomonadati</taxon>
        <taxon>Pseudomonadota</taxon>
        <taxon>Alphaproteobacteria</taxon>
        <taxon>Sphingomonadales</taxon>
        <taxon>Erythrobacteraceae</taxon>
        <taxon>Alteriqipengyuania</taxon>
    </lineage>
</organism>
<dbReference type="EMBL" id="WTYR01000001">
    <property type="protein sequence ID" value="MXP10572.1"/>
    <property type="molecule type" value="Genomic_DNA"/>
</dbReference>
<reference evidence="2 3" key="1">
    <citation type="submission" date="2019-12" db="EMBL/GenBank/DDBJ databases">
        <title>Genomic-based taxomic classification of the family Erythrobacteraceae.</title>
        <authorList>
            <person name="Xu L."/>
        </authorList>
    </citation>
    <scope>NUCLEOTIDE SEQUENCE [LARGE SCALE GENOMIC DNA]</scope>
    <source>
        <strain evidence="2 3">LMG 29519</strain>
    </source>
</reference>
<feature type="signal peptide" evidence="1">
    <location>
        <begin position="1"/>
        <end position="22"/>
    </location>
</feature>
<dbReference type="OrthoDB" id="9959784at2"/>
<protein>
    <submittedName>
        <fullName evidence="2">Uncharacterized protein</fullName>
    </submittedName>
</protein>
<dbReference type="Proteomes" id="UP000429229">
    <property type="component" value="Unassembled WGS sequence"/>
</dbReference>
<proteinExistence type="predicted"/>
<evidence type="ECO:0000256" key="1">
    <source>
        <dbReference type="SAM" id="SignalP"/>
    </source>
</evidence>
<dbReference type="AlphaFoldDB" id="A0A6I4U7Z4"/>
<keyword evidence="3" id="KW-1185">Reference proteome</keyword>